<organism evidence="2 3">
    <name type="scientific">Chitinophaga qingshengii</name>
    <dbReference type="NCBI Taxonomy" id="1569794"/>
    <lineage>
        <taxon>Bacteria</taxon>
        <taxon>Pseudomonadati</taxon>
        <taxon>Bacteroidota</taxon>
        <taxon>Chitinophagia</taxon>
        <taxon>Chitinophagales</taxon>
        <taxon>Chitinophagaceae</taxon>
        <taxon>Chitinophaga</taxon>
    </lineage>
</organism>
<dbReference type="InterPro" id="IPR022409">
    <property type="entry name" value="PKD/Chitinase_dom"/>
</dbReference>
<dbReference type="Proteomes" id="UP000659124">
    <property type="component" value="Unassembled WGS sequence"/>
</dbReference>
<feature type="domain" description="PKD" evidence="1">
    <location>
        <begin position="224"/>
        <end position="273"/>
    </location>
</feature>
<evidence type="ECO:0000313" key="2">
    <source>
        <dbReference type="EMBL" id="MBC9932776.1"/>
    </source>
</evidence>
<accession>A0ABR7TQM6</accession>
<dbReference type="SMART" id="SM00089">
    <property type="entry name" value="PKD"/>
    <property type="match status" value="3"/>
</dbReference>
<protein>
    <submittedName>
        <fullName evidence="2">PKD domain-containing protein</fullName>
    </submittedName>
</protein>
<sequence>MRRYVYITLLMLTGPACRREVDIPVTADFSWELADNNRTVPVSVKITNKTAGADHYQWTFDGGEPAGSTQRNPGVILFKEAGAHKITLEAWNDDQRQNKTLTVETDKLVDIGFDAKVRINDFSPVQVDITNKTTGATTYKWTFEGGEPAMAEGPQPPPVTFATPGEHTITLVANNGSKDFTYSTRITVKPALQPAFNIIPSFEDEDGQAPLTAALENKTISGLSWQWSATGGIIDQPAAGNTSITFTAPGTYQVTLTASNGKENKPVTKSITVLPNTNLRTLKDIRLGISSAHSAIGCFYSTKLRQVFRKGDDLTDAGKDIDLVFFGINQGFSSAKFLSPDSAQYYTLGAIPGAMATRLVNVQESCSCGITFSAADFDNMTDDTPLRKIRIPDDGSGDTPFDNSVTPRIILFQTKDGRKGVISIKQFVQAGQQSYILADIKVQKMPV</sequence>
<name>A0ABR7TQM6_9BACT</name>
<reference evidence="2 3" key="1">
    <citation type="submission" date="2020-09" db="EMBL/GenBank/DDBJ databases">
        <title>Genome sequences of type strains of Chitinophaga qingshengii and Chitinophaga varians.</title>
        <authorList>
            <person name="Kittiwongwattana C."/>
        </authorList>
    </citation>
    <scope>NUCLEOTIDE SEQUENCE [LARGE SCALE GENOMIC DNA]</scope>
    <source>
        <strain evidence="2 3">JCM 30026</strain>
    </source>
</reference>
<evidence type="ECO:0000313" key="3">
    <source>
        <dbReference type="Proteomes" id="UP000659124"/>
    </source>
</evidence>
<dbReference type="EMBL" id="JACVFC010000003">
    <property type="protein sequence ID" value="MBC9932776.1"/>
    <property type="molecule type" value="Genomic_DNA"/>
</dbReference>
<dbReference type="InterPro" id="IPR035986">
    <property type="entry name" value="PKD_dom_sf"/>
</dbReference>
<keyword evidence="3" id="KW-1185">Reference proteome</keyword>
<dbReference type="RefSeq" id="WP_188089912.1">
    <property type="nucleotide sequence ID" value="NZ_JACVFC010000003.1"/>
</dbReference>
<feature type="domain" description="PKD" evidence="1">
    <location>
        <begin position="133"/>
        <end position="188"/>
    </location>
</feature>
<evidence type="ECO:0000259" key="1">
    <source>
        <dbReference type="PROSITE" id="PS50093"/>
    </source>
</evidence>
<comment type="caution">
    <text evidence="2">The sequence shown here is derived from an EMBL/GenBank/DDBJ whole genome shotgun (WGS) entry which is preliminary data.</text>
</comment>
<dbReference type="InterPro" id="IPR000601">
    <property type="entry name" value="PKD_dom"/>
</dbReference>
<dbReference type="Pfam" id="PF00801">
    <property type="entry name" value="PKD"/>
    <property type="match status" value="3"/>
</dbReference>
<gene>
    <name evidence="2" type="ORF">ICL07_20485</name>
</gene>
<dbReference type="PROSITE" id="PS50093">
    <property type="entry name" value="PKD"/>
    <property type="match status" value="2"/>
</dbReference>
<proteinExistence type="predicted"/>
<dbReference type="CDD" id="cd00146">
    <property type="entry name" value="PKD"/>
    <property type="match status" value="2"/>
</dbReference>
<dbReference type="SUPFAM" id="SSF49299">
    <property type="entry name" value="PKD domain"/>
    <property type="match status" value="3"/>
</dbReference>
<dbReference type="InterPro" id="IPR013783">
    <property type="entry name" value="Ig-like_fold"/>
</dbReference>
<dbReference type="Gene3D" id="2.60.40.10">
    <property type="entry name" value="Immunoglobulins"/>
    <property type="match status" value="3"/>
</dbReference>